<sequence>MIEACLSRARVGQSVGVESLSRDLPAYIYGVKQMANFVTRIELHAASWDDYNDLHARMEAKGFQRTIPSGNGEQYELPTATYYVETGLTADQVATHAREAANATGKSNSVITTQGPSSFFLNKA</sequence>
<accession>A0A873WBX8</accession>
<keyword evidence="2" id="KW-1185">Reference proteome</keyword>
<name>A0A873WBX8_9CAUD</name>
<dbReference type="EMBL" id="MT701587">
    <property type="protein sequence ID" value="QPB08750.1"/>
    <property type="molecule type" value="Genomic_DNA"/>
</dbReference>
<evidence type="ECO:0000313" key="1">
    <source>
        <dbReference type="EMBL" id="QPB08750.1"/>
    </source>
</evidence>
<organism evidence="1 2">
    <name type="scientific">Burkholderia phage Magia</name>
    <dbReference type="NCBI Taxonomy" id="2767577"/>
    <lineage>
        <taxon>Viruses</taxon>
        <taxon>Duplodnaviria</taxon>
        <taxon>Heunggongvirae</taxon>
        <taxon>Uroviricota</taxon>
        <taxon>Caudoviricetes</taxon>
        <taxon>Magiavirus</taxon>
        <taxon>Magiavirus magia</taxon>
    </lineage>
</organism>
<reference evidence="1" key="1">
    <citation type="submission" date="2020-07" db="EMBL/GenBank/DDBJ databases">
        <title>Complete genome sequence of Burkholderia cenocepacia myophage Magia.</title>
        <authorList>
            <person name="Gafford-Gaby D."/>
            <person name="Yao G.W."/>
            <person name="Hernandez I."/>
            <person name="Clark J."/>
            <person name="Gonzalez C."/>
            <person name="Gill J."/>
            <person name="Liu M."/>
        </authorList>
    </citation>
    <scope>NUCLEOTIDE SEQUENCE</scope>
</reference>
<dbReference type="Proteomes" id="UP000663664">
    <property type="component" value="Segment"/>
</dbReference>
<gene>
    <name evidence="1" type="ORF">CPT_Magia_069</name>
</gene>
<protein>
    <submittedName>
        <fullName evidence="1">Uncharacterized protein</fullName>
    </submittedName>
</protein>
<evidence type="ECO:0000313" key="2">
    <source>
        <dbReference type="Proteomes" id="UP000663664"/>
    </source>
</evidence>
<proteinExistence type="predicted"/>